<reference evidence="2" key="1">
    <citation type="submission" date="2016-11" db="UniProtKB">
        <authorList>
            <consortium name="WormBaseParasite"/>
        </authorList>
    </citation>
    <scope>IDENTIFICATION</scope>
    <source>
        <strain evidence="2">KR3021</strain>
    </source>
</reference>
<name>A0AC35U5U7_9BILA</name>
<evidence type="ECO:0000313" key="1">
    <source>
        <dbReference type="Proteomes" id="UP000095286"/>
    </source>
</evidence>
<organism evidence="1 2">
    <name type="scientific">Rhabditophanes sp. KR3021</name>
    <dbReference type="NCBI Taxonomy" id="114890"/>
    <lineage>
        <taxon>Eukaryota</taxon>
        <taxon>Metazoa</taxon>
        <taxon>Ecdysozoa</taxon>
        <taxon>Nematoda</taxon>
        <taxon>Chromadorea</taxon>
        <taxon>Rhabditida</taxon>
        <taxon>Tylenchina</taxon>
        <taxon>Panagrolaimomorpha</taxon>
        <taxon>Strongyloidoidea</taxon>
        <taxon>Alloionematidae</taxon>
        <taxon>Rhabditophanes</taxon>
    </lineage>
</organism>
<accession>A0AC35U5U7</accession>
<evidence type="ECO:0000313" key="2">
    <source>
        <dbReference type="WBParaSite" id="RSKR_0000759000.1"/>
    </source>
</evidence>
<protein>
    <submittedName>
        <fullName evidence="2">Peptidase_M14 domain-containing protein</fullName>
    </submittedName>
</protein>
<dbReference type="WBParaSite" id="RSKR_0000759000.1">
    <property type="protein sequence ID" value="RSKR_0000759000.1"/>
    <property type="gene ID" value="RSKR_0000759000"/>
</dbReference>
<dbReference type="Proteomes" id="UP000095286">
    <property type="component" value="Unplaced"/>
</dbReference>
<sequence length="498" mass="55046">MRKAISASTIFVLICLGVNGPQFIDCNPRPVDSAWTKYHTTSDLEATLAAINAKCPNFTTVYSIGKSVEDRELSVIEFSTTPGEHVALKPEIKYIGNMHGNEVVGRELLIRLADFLCDGIVNNNGDIMRLINSSSIHILPSLNPDGFEEAYGTSQAERAWLTGRTNANGKDLNRNFPDLDQIYFSMNNYGYPQYDHLLELFKENKEVEPETKAVGEWILSLPFVLSANFHEGDLVANYPFDESTTEGVSDYSKSPDDETFKHLAGVYASNHASMSKPDQVACQGSEKNAFAKHGGITNGAKWYSVSGGMQDFNYLATNTFEVTLELSCEKFPAPNTLPQLWEDNKKAMIEFLWAAHNGIKGVVVDEETGLPIKDASILIKNMTSGDTAEDESFIKHPVSTWSTGDYYRLLTPGSYQVTVYANGYEPAVTTVDVTNGIKDSAKILNFLMTATSQQNIIPLGPELIPEELLSSADNGQLNNDLLEAIQREPLIEENSQYE</sequence>
<proteinExistence type="predicted"/>